<feature type="domain" description="DUF1543" evidence="1">
    <location>
        <begin position="15"/>
        <end position="66"/>
    </location>
</feature>
<dbReference type="Pfam" id="PF07566">
    <property type="entry name" value="DUF1543"/>
    <property type="match status" value="1"/>
</dbReference>
<sequence>MELFMIVIGGKPDGRHTEQHDVFFGVGDSLKDLVPQMELFWPELVGKMHIDSWRKISHVGGFSVEVVLKNDFAYESDQKLYFVNLGGYKPQDMEEYHYKQIVVASNLAEATQVAKSSTFWKHHTSSHIDDKYGIDVDDIYEVTDLLSPSFKTKYSLKITADSEFAEEDTLEVGYLKISKLLSWD</sequence>
<dbReference type="EMBL" id="JBHUMB010000005">
    <property type="protein sequence ID" value="MFD2742318.1"/>
    <property type="molecule type" value="Genomic_DNA"/>
</dbReference>
<dbReference type="RefSeq" id="WP_066753914.1">
    <property type="nucleotide sequence ID" value="NZ_JBHUMB010000005.1"/>
</dbReference>
<dbReference type="InterPro" id="IPR011440">
    <property type="entry name" value="DUF1543"/>
</dbReference>
<gene>
    <name evidence="2" type="ORF">ACFSQ6_02820</name>
</gene>
<dbReference type="Gene3D" id="3.10.20.10">
    <property type="match status" value="2"/>
</dbReference>
<name>A0ABW5U938_9SPHI</name>
<evidence type="ECO:0000259" key="1">
    <source>
        <dbReference type="Pfam" id="PF07566"/>
    </source>
</evidence>
<proteinExistence type="predicted"/>
<protein>
    <submittedName>
        <fullName evidence="2">DUF1543 domain-containing protein</fullName>
    </submittedName>
</protein>
<keyword evidence="3" id="KW-1185">Reference proteome</keyword>
<evidence type="ECO:0000313" key="2">
    <source>
        <dbReference type="EMBL" id="MFD2742318.1"/>
    </source>
</evidence>
<dbReference type="Proteomes" id="UP001597418">
    <property type="component" value="Unassembled WGS sequence"/>
</dbReference>
<reference evidence="3" key="1">
    <citation type="journal article" date="2019" name="Int. J. Syst. Evol. Microbiol.">
        <title>The Global Catalogue of Microorganisms (GCM) 10K type strain sequencing project: providing services to taxonomists for standard genome sequencing and annotation.</title>
        <authorList>
            <consortium name="The Broad Institute Genomics Platform"/>
            <consortium name="The Broad Institute Genome Sequencing Center for Infectious Disease"/>
            <person name="Wu L."/>
            <person name="Ma J."/>
        </authorList>
    </citation>
    <scope>NUCLEOTIDE SEQUENCE [LARGE SCALE GENOMIC DNA]</scope>
    <source>
        <strain evidence="3">KCTC 42247</strain>
    </source>
</reference>
<evidence type="ECO:0000313" key="3">
    <source>
        <dbReference type="Proteomes" id="UP001597418"/>
    </source>
</evidence>
<organism evidence="2 3">
    <name type="scientific">Sphingobacterium populi</name>
    <dbReference type="NCBI Taxonomy" id="1812824"/>
    <lineage>
        <taxon>Bacteria</taxon>
        <taxon>Pseudomonadati</taxon>
        <taxon>Bacteroidota</taxon>
        <taxon>Sphingobacteriia</taxon>
        <taxon>Sphingobacteriales</taxon>
        <taxon>Sphingobacteriaceae</taxon>
        <taxon>Sphingobacterium</taxon>
    </lineage>
</organism>
<accession>A0ABW5U938</accession>
<comment type="caution">
    <text evidence="2">The sequence shown here is derived from an EMBL/GenBank/DDBJ whole genome shotgun (WGS) entry which is preliminary data.</text>
</comment>